<evidence type="ECO:0000256" key="5">
    <source>
        <dbReference type="ARBA" id="ARBA00022679"/>
    </source>
</evidence>
<dbReference type="InterPro" id="IPR001789">
    <property type="entry name" value="Sig_transdc_resp-reg_receiver"/>
</dbReference>
<evidence type="ECO:0000256" key="11">
    <source>
        <dbReference type="ARBA" id="ARBA00023136"/>
    </source>
</evidence>
<organism evidence="17 18">
    <name type="scientific">Desulfonema limicola</name>
    <dbReference type="NCBI Taxonomy" id="45656"/>
    <lineage>
        <taxon>Bacteria</taxon>
        <taxon>Pseudomonadati</taxon>
        <taxon>Thermodesulfobacteriota</taxon>
        <taxon>Desulfobacteria</taxon>
        <taxon>Desulfobacterales</taxon>
        <taxon>Desulfococcaceae</taxon>
        <taxon>Desulfonema</taxon>
    </lineage>
</organism>
<dbReference type="EC" id="2.7.13.3" evidence="3"/>
<dbReference type="PANTHER" id="PTHR43047">
    <property type="entry name" value="TWO-COMPONENT HISTIDINE PROTEIN KINASE"/>
    <property type="match status" value="1"/>
</dbReference>
<evidence type="ECO:0000313" key="18">
    <source>
        <dbReference type="Proteomes" id="UP000663720"/>
    </source>
</evidence>
<dbReference type="CDD" id="cd16922">
    <property type="entry name" value="HATPase_EvgS-ArcB-TorS-like"/>
    <property type="match status" value="1"/>
</dbReference>
<evidence type="ECO:0000259" key="13">
    <source>
        <dbReference type="PROSITE" id="PS50109"/>
    </source>
</evidence>
<evidence type="ECO:0000256" key="6">
    <source>
        <dbReference type="ARBA" id="ARBA00022692"/>
    </source>
</evidence>
<dbReference type="Proteomes" id="UP000663720">
    <property type="component" value="Chromosome"/>
</dbReference>
<evidence type="ECO:0000259" key="14">
    <source>
        <dbReference type="PROSITE" id="PS50110"/>
    </source>
</evidence>
<dbReference type="AlphaFoldDB" id="A0A975BA15"/>
<keyword evidence="5" id="KW-0808">Transferase</keyword>
<gene>
    <name evidence="17" type="ORF">dnl_39160</name>
</gene>
<keyword evidence="6" id="KW-0812">Transmembrane</keyword>
<dbReference type="InterPro" id="IPR000700">
    <property type="entry name" value="PAS-assoc_C"/>
</dbReference>
<dbReference type="Gene3D" id="1.10.287.130">
    <property type="match status" value="1"/>
</dbReference>
<evidence type="ECO:0000256" key="12">
    <source>
        <dbReference type="PROSITE-ProRule" id="PRU00169"/>
    </source>
</evidence>
<dbReference type="SMART" id="SM00091">
    <property type="entry name" value="PAS"/>
    <property type="match status" value="1"/>
</dbReference>
<dbReference type="GO" id="GO:0016020">
    <property type="term" value="C:membrane"/>
    <property type="evidence" value="ECO:0007669"/>
    <property type="project" value="UniProtKB-SubCell"/>
</dbReference>
<dbReference type="PRINTS" id="PR00344">
    <property type="entry name" value="BCTRLSENSOR"/>
</dbReference>
<evidence type="ECO:0000256" key="3">
    <source>
        <dbReference type="ARBA" id="ARBA00012438"/>
    </source>
</evidence>
<reference evidence="17" key="1">
    <citation type="journal article" date="2021" name="Microb. Physiol.">
        <title>Proteogenomic Insights into the Physiology of Marine, Sulfate-Reducing, Filamentous Desulfonema limicola and Desulfonema magnum.</title>
        <authorList>
            <person name="Schnaars V."/>
            <person name="Wohlbrand L."/>
            <person name="Scheve S."/>
            <person name="Hinrichs C."/>
            <person name="Reinhardt R."/>
            <person name="Rabus R."/>
        </authorList>
    </citation>
    <scope>NUCLEOTIDE SEQUENCE</scope>
    <source>
        <strain evidence="17">5ac10</strain>
    </source>
</reference>
<dbReference type="InterPro" id="IPR000014">
    <property type="entry name" value="PAS"/>
</dbReference>
<evidence type="ECO:0000256" key="10">
    <source>
        <dbReference type="ARBA" id="ARBA00022989"/>
    </source>
</evidence>
<dbReference type="InterPro" id="IPR005467">
    <property type="entry name" value="His_kinase_dom"/>
</dbReference>
<keyword evidence="11" id="KW-0472">Membrane</keyword>
<dbReference type="PROSITE" id="PS50110">
    <property type="entry name" value="RESPONSE_REGULATORY"/>
    <property type="match status" value="1"/>
</dbReference>
<dbReference type="SUPFAM" id="SSF52172">
    <property type="entry name" value="CheY-like"/>
    <property type="match status" value="1"/>
</dbReference>
<dbReference type="EMBL" id="CP061799">
    <property type="protein sequence ID" value="QTA81578.1"/>
    <property type="molecule type" value="Genomic_DNA"/>
</dbReference>
<dbReference type="RefSeq" id="WP_207687599.1">
    <property type="nucleotide sequence ID" value="NZ_CP061799.1"/>
</dbReference>
<evidence type="ECO:0000256" key="1">
    <source>
        <dbReference type="ARBA" id="ARBA00000085"/>
    </source>
</evidence>
<dbReference type="SUPFAM" id="SSF55874">
    <property type="entry name" value="ATPase domain of HSP90 chaperone/DNA topoisomerase II/histidine kinase"/>
    <property type="match status" value="1"/>
</dbReference>
<dbReference type="InterPro" id="IPR036097">
    <property type="entry name" value="HisK_dim/P_sf"/>
</dbReference>
<keyword evidence="9" id="KW-0067">ATP-binding</keyword>
<evidence type="ECO:0000256" key="8">
    <source>
        <dbReference type="ARBA" id="ARBA00022777"/>
    </source>
</evidence>
<dbReference type="Gene3D" id="3.40.50.2300">
    <property type="match status" value="1"/>
</dbReference>
<dbReference type="SUPFAM" id="SSF55785">
    <property type="entry name" value="PYP-like sensor domain (PAS domain)"/>
    <property type="match status" value="1"/>
</dbReference>
<comment type="subcellular location">
    <subcellularLocation>
        <location evidence="2">Membrane</location>
    </subcellularLocation>
</comment>
<keyword evidence="10" id="KW-1133">Transmembrane helix</keyword>
<feature type="modified residue" description="4-aspartylphosphate" evidence="12">
    <location>
        <position position="56"/>
    </location>
</feature>
<dbReference type="InterPro" id="IPR004358">
    <property type="entry name" value="Sig_transdc_His_kin-like_C"/>
</dbReference>
<dbReference type="PROSITE" id="PS50109">
    <property type="entry name" value="HIS_KIN"/>
    <property type="match status" value="1"/>
</dbReference>
<dbReference type="Pfam" id="PF00072">
    <property type="entry name" value="Response_reg"/>
    <property type="match status" value="1"/>
</dbReference>
<keyword evidence="18" id="KW-1185">Reference proteome</keyword>
<sequence length="514" mass="59060">MNKKSGYNVLIVDDERENLTSFKYLFDDIYEIYMAESAEEGYEIICKNDIHVVISDQRMPGTTGVEFLEKVLKDFPDTVRMILTGYSDIEAVINAINKGKVYYFFSKPWDDYEMRLIIDNAIEALELKKKLQINEQMYKNTFEQAGVGIAHINSKGEFIKANNQYCIISGYTSQEILSMTIYDLIHNDYAADILSDIDLIIKNKERIIKNEKQLICKNKTPVWINTTLSILQDIDQENEYLVLIIENISQRKQAEKDAEIANRTKNEFIANMSHEIRTPLNAIIGFSEIMKKNVKEQNQKDWLNTIISNGSALLGLINDILDLSKFEAGKIELSLQPVSITRLINRIENIFVCQFQKKEIEFNIQIDSQVPDLLMIDQIRIRQILFNLIGNAVKFTSQGYVKVSISCQHQEEKDLDAKKRISLCFEIEDTGIGIHEDHLKYIFDKFYQQDGQLTRKYGGAGLGLAVVQKLAEMMNGEISVQSVHGKGSLFKLTIPGIEVYEPMKITNEDLEIYE</sequence>
<keyword evidence="8 17" id="KW-0418">Kinase</keyword>
<dbReference type="Gene3D" id="3.30.565.10">
    <property type="entry name" value="Histidine kinase-like ATPase, C-terminal domain"/>
    <property type="match status" value="1"/>
</dbReference>
<dbReference type="CDD" id="cd00130">
    <property type="entry name" value="PAS"/>
    <property type="match status" value="1"/>
</dbReference>
<dbReference type="FunFam" id="1.10.287.130:FF:000004">
    <property type="entry name" value="Ethylene receptor 1"/>
    <property type="match status" value="1"/>
</dbReference>
<dbReference type="InterPro" id="IPR011006">
    <property type="entry name" value="CheY-like_superfamily"/>
</dbReference>
<dbReference type="SMART" id="SM00448">
    <property type="entry name" value="REC"/>
    <property type="match status" value="1"/>
</dbReference>
<evidence type="ECO:0000259" key="16">
    <source>
        <dbReference type="PROSITE" id="PS50113"/>
    </source>
</evidence>
<dbReference type="InterPro" id="IPR036890">
    <property type="entry name" value="HATPase_C_sf"/>
</dbReference>
<dbReference type="KEGG" id="dli:dnl_39160"/>
<feature type="domain" description="PAC" evidence="16">
    <location>
        <begin position="208"/>
        <end position="260"/>
    </location>
</feature>
<dbReference type="Pfam" id="PF00512">
    <property type="entry name" value="HisKA"/>
    <property type="match status" value="1"/>
</dbReference>
<feature type="domain" description="Histidine kinase" evidence="13">
    <location>
        <begin position="271"/>
        <end position="498"/>
    </location>
</feature>
<evidence type="ECO:0000256" key="4">
    <source>
        <dbReference type="ARBA" id="ARBA00022553"/>
    </source>
</evidence>
<dbReference type="SMART" id="SM00388">
    <property type="entry name" value="HisKA"/>
    <property type="match status" value="1"/>
</dbReference>
<dbReference type="InterPro" id="IPR013655">
    <property type="entry name" value="PAS_fold_3"/>
</dbReference>
<dbReference type="Pfam" id="PF08447">
    <property type="entry name" value="PAS_3"/>
    <property type="match status" value="1"/>
</dbReference>
<dbReference type="FunFam" id="3.30.565.10:FF:000010">
    <property type="entry name" value="Sensor histidine kinase RcsC"/>
    <property type="match status" value="1"/>
</dbReference>
<dbReference type="InterPro" id="IPR001610">
    <property type="entry name" value="PAC"/>
</dbReference>
<dbReference type="SMART" id="SM00086">
    <property type="entry name" value="PAC"/>
    <property type="match status" value="1"/>
</dbReference>
<dbReference type="PROSITE" id="PS50112">
    <property type="entry name" value="PAS"/>
    <property type="match status" value="1"/>
</dbReference>
<dbReference type="GO" id="GO:0000155">
    <property type="term" value="F:phosphorelay sensor kinase activity"/>
    <property type="evidence" value="ECO:0007669"/>
    <property type="project" value="InterPro"/>
</dbReference>
<dbReference type="CDD" id="cd17569">
    <property type="entry name" value="REC_HupR-like"/>
    <property type="match status" value="1"/>
</dbReference>
<dbReference type="Gene3D" id="3.30.450.20">
    <property type="entry name" value="PAS domain"/>
    <property type="match status" value="1"/>
</dbReference>
<accession>A0A975BA15</accession>
<keyword evidence="4 12" id="KW-0597">Phosphoprotein</keyword>
<feature type="domain" description="Response regulatory" evidence="14">
    <location>
        <begin position="8"/>
        <end position="122"/>
    </location>
</feature>
<evidence type="ECO:0000256" key="7">
    <source>
        <dbReference type="ARBA" id="ARBA00022741"/>
    </source>
</evidence>
<dbReference type="NCBIfam" id="TIGR00229">
    <property type="entry name" value="sensory_box"/>
    <property type="match status" value="1"/>
</dbReference>
<dbReference type="Pfam" id="PF02518">
    <property type="entry name" value="HATPase_c"/>
    <property type="match status" value="1"/>
</dbReference>
<name>A0A975BA15_9BACT</name>
<dbReference type="GO" id="GO:0005524">
    <property type="term" value="F:ATP binding"/>
    <property type="evidence" value="ECO:0007669"/>
    <property type="project" value="UniProtKB-KW"/>
</dbReference>
<dbReference type="SUPFAM" id="SSF47384">
    <property type="entry name" value="Homodimeric domain of signal transducing histidine kinase"/>
    <property type="match status" value="1"/>
</dbReference>
<dbReference type="InterPro" id="IPR003594">
    <property type="entry name" value="HATPase_dom"/>
</dbReference>
<comment type="catalytic activity">
    <reaction evidence="1">
        <text>ATP + protein L-histidine = ADP + protein N-phospho-L-histidine.</text>
        <dbReference type="EC" id="2.7.13.3"/>
    </reaction>
</comment>
<feature type="domain" description="PAS" evidence="15">
    <location>
        <begin position="134"/>
        <end position="204"/>
    </location>
</feature>
<dbReference type="PROSITE" id="PS50113">
    <property type="entry name" value="PAC"/>
    <property type="match status" value="1"/>
</dbReference>
<dbReference type="InterPro" id="IPR035965">
    <property type="entry name" value="PAS-like_dom_sf"/>
</dbReference>
<proteinExistence type="predicted"/>
<evidence type="ECO:0000256" key="9">
    <source>
        <dbReference type="ARBA" id="ARBA00022840"/>
    </source>
</evidence>
<dbReference type="SMART" id="SM00387">
    <property type="entry name" value="HATPase_c"/>
    <property type="match status" value="1"/>
</dbReference>
<evidence type="ECO:0000313" key="17">
    <source>
        <dbReference type="EMBL" id="QTA81578.1"/>
    </source>
</evidence>
<protein>
    <recommendedName>
        <fullName evidence="3">histidine kinase</fullName>
        <ecNumber evidence="3">2.7.13.3</ecNumber>
    </recommendedName>
</protein>
<evidence type="ECO:0000256" key="2">
    <source>
        <dbReference type="ARBA" id="ARBA00004370"/>
    </source>
</evidence>
<keyword evidence="7" id="KW-0547">Nucleotide-binding</keyword>
<dbReference type="CDD" id="cd00082">
    <property type="entry name" value="HisKA"/>
    <property type="match status" value="1"/>
</dbReference>
<evidence type="ECO:0000259" key="15">
    <source>
        <dbReference type="PROSITE" id="PS50112"/>
    </source>
</evidence>
<dbReference type="InterPro" id="IPR003661">
    <property type="entry name" value="HisK_dim/P_dom"/>
</dbReference>